<proteinExistence type="predicted"/>
<feature type="transmembrane region" description="Helical" evidence="1">
    <location>
        <begin position="183"/>
        <end position="204"/>
    </location>
</feature>
<dbReference type="AlphaFoldDB" id="A0A9X3WMZ2"/>
<dbReference type="PANTHER" id="PTHR43032:SF4">
    <property type="entry name" value="OXIDOREDUCTASE MOLYBDOPTERIN-BINDING DOMAIN-CONTAINING PROTEIN"/>
    <property type="match status" value="1"/>
</dbReference>
<name>A0A9X3WMZ2_9BACI</name>
<reference evidence="3" key="1">
    <citation type="submission" date="2022-06" db="EMBL/GenBank/DDBJ databases">
        <title>Aquibacillus sp. a new bacterium isolated from soil saline samples.</title>
        <authorList>
            <person name="Galisteo C."/>
            <person name="De La Haba R."/>
            <person name="Sanchez-Porro C."/>
            <person name="Ventosa A."/>
        </authorList>
    </citation>
    <scope>NUCLEOTIDE SEQUENCE</scope>
    <source>
        <strain evidence="3">JCM 12387</strain>
    </source>
</reference>
<dbReference type="InterPro" id="IPR000572">
    <property type="entry name" value="OxRdtase_Mopterin-bd_dom"/>
</dbReference>
<dbReference type="EMBL" id="JAMQJZ010000025">
    <property type="protein sequence ID" value="MDC3422645.1"/>
    <property type="molecule type" value="Genomic_DNA"/>
</dbReference>
<feature type="transmembrane region" description="Helical" evidence="1">
    <location>
        <begin position="26"/>
        <end position="45"/>
    </location>
</feature>
<dbReference type="InterPro" id="IPR036374">
    <property type="entry name" value="OxRdtase_Mopterin-bd_sf"/>
</dbReference>
<feature type="transmembrane region" description="Helical" evidence="1">
    <location>
        <begin position="93"/>
        <end position="113"/>
    </location>
</feature>
<dbReference type="GO" id="GO:0016020">
    <property type="term" value="C:membrane"/>
    <property type="evidence" value="ECO:0007669"/>
    <property type="project" value="InterPro"/>
</dbReference>
<dbReference type="Pfam" id="PF00174">
    <property type="entry name" value="Oxidored_molyb"/>
    <property type="match status" value="1"/>
</dbReference>
<dbReference type="InterPro" id="IPR016174">
    <property type="entry name" value="Di-haem_cyt_TM"/>
</dbReference>
<accession>A0A9X3WMZ2</accession>
<keyword evidence="1" id="KW-1133">Transmembrane helix</keyword>
<feature type="transmembrane region" description="Helical" evidence="1">
    <location>
        <begin position="57"/>
        <end position="73"/>
    </location>
</feature>
<comment type="caution">
    <text evidence="3">The sequence shown here is derived from an EMBL/GenBank/DDBJ whole genome shotgun (WGS) entry which is preliminary data.</text>
</comment>
<dbReference type="GO" id="GO:0022904">
    <property type="term" value="P:respiratory electron transport chain"/>
    <property type="evidence" value="ECO:0007669"/>
    <property type="project" value="InterPro"/>
</dbReference>
<keyword evidence="4" id="KW-1185">Reference proteome</keyword>
<feature type="transmembrane region" description="Helical" evidence="1">
    <location>
        <begin position="119"/>
        <end position="141"/>
    </location>
</feature>
<evidence type="ECO:0000259" key="2">
    <source>
        <dbReference type="Pfam" id="PF00174"/>
    </source>
</evidence>
<evidence type="ECO:0000313" key="3">
    <source>
        <dbReference type="EMBL" id="MDC3422645.1"/>
    </source>
</evidence>
<dbReference type="SUPFAM" id="SSF81342">
    <property type="entry name" value="Transmembrane di-heme cytochromes"/>
    <property type="match status" value="1"/>
</dbReference>
<organism evidence="3 4">
    <name type="scientific">Aquibacillus koreensis</name>
    <dbReference type="NCBI Taxonomy" id="279446"/>
    <lineage>
        <taxon>Bacteria</taxon>
        <taxon>Bacillati</taxon>
        <taxon>Bacillota</taxon>
        <taxon>Bacilli</taxon>
        <taxon>Bacillales</taxon>
        <taxon>Bacillaceae</taxon>
        <taxon>Aquibacillus</taxon>
    </lineage>
</organism>
<keyword evidence="1" id="KW-0472">Membrane</keyword>
<dbReference type="Gene3D" id="3.90.420.10">
    <property type="entry name" value="Oxidoreductase, molybdopterin-binding domain"/>
    <property type="match status" value="1"/>
</dbReference>
<keyword evidence="1" id="KW-0812">Transmembrane</keyword>
<evidence type="ECO:0000313" key="4">
    <source>
        <dbReference type="Proteomes" id="UP001145072"/>
    </source>
</evidence>
<protein>
    <submittedName>
        <fullName evidence="3">Molybdopterin-dependent oxidoreductase</fullName>
    </submittedName>
</protein>
<sequence length="409" mass="47514">MKWQSFFSHNLKFGQKLTRLHHTNALLFYVLSVTGILLLSSYFRLHFPSTRVWMKDIHIWIGFLSILPVLFYLPKIQRHVFTIRKRKAHKLNLFLVLVILASLIISGIFLTFQRHMPPLISSYALFIHDAATWIGLPYVIFHSITRSRWFRGLRNGNEKVNKLADQEPMIIQKRNPLLHRRTFLKLIAGIATIAMLYAIFGSWIKDMFNLNKLDLQTGNDMKPYPTPQSTLTAVDGRSGEFRYYTITEMPTFTNENWSLTIDGLVDNKLFYNWKDFIQLDRSAQVSNFHCVTGWSVYNVVWEGIPLKEFLDKAGVHANAKYVKLHSGDGVYTDSLTMSEAMMDDMMVAVLLDGELITQENGGPVRLVTPRLYGYKSVKWLTRIELIEDEHIGYWEERGYPQNAWVKGKI</sequence>
<dbReference type="RefSeq" id="WP_259871852.1">
    <property type="nucleotide sequence ID" value="NZ_JAMQJZ010000025.1"/>
</dbReference>
<gene>
    <name evidence="3" type="ORF">NC661_20025</name>
</gene>
<dbReference type="PANTHER" id="PTHR43032">
    <property type="entry name" value="PROTEIN-METHIONINE-SULFOXIDE REDUCTASE"/>
    <property type="match status" value="1"/>
</dbReference>
<feature type="domain" description="Oxidoreductase molybdopterin-binding" evidence="2">
    <location>
        <begin position="249"/>
        <end position="394"/>
    </location>
</feature>
<evidence type="ECO:0000256" key="1">
    <source>
        <dbReference type="SAM" id="Phobius"/>
    </source>
</evidence>
<dbReference type="SUPFAM" id="SSF56524">
    <property type="entry name" value="Oxidoreductase molybdopterin-binding domain"/>
    <property type="match status" value="1"/>
</dbReference>
<dbReference type="Proteomes" id="UP001145072">
    <property type="component" value="Unassembled WGS sequence"/>
</dbReference>